<dbReference type="EMBL" id="JBBDHD010000009">
    <property type="protein sequence ID" value="MFH7594626.1"/>
    <property type="molecule type" value="Genomic_DNA"/>
</dbReference>
<gene>
    <name evidence="1" type="ORF">WDV06_05895</name>
</gene>
<protein>
    <submittedName>
        <fullName evidence="1">Uncharacterized protein</fullName>
    </submittedName>
</protein>
<name>A0ABW7P9B4_9ACTN</name>
<sequence length="55" mass="5794">MLPGTDNAVYEACQAEDIRFCTLVPVACRRAEVERLGGEEPPAQRAACVSAAASV</sequence>
<evidence type="ECO:0000313" key="2">
    <source>
        <dbReference type="Proteomes" id="UP001610631"/>
    </source>
</evidence>
<evidence type="ECO:0000313" key="1">
    <source>
        <dbReference type="EMBL" id="MFH7594626.1"/>
    </source>
</evidence>
<proteinExistence type="predicted"/>
<dbReference type="Proteomes" id="UP001610631">
    <property type="component" value="Unassembled WGS sequence"/>
</dbReference>
<accession>A0ABW7P9B4</accession>
<reference evidence="1 2" key="1">
    <citation type="submission" date="2024-03" db="EMBL/GenBank/DDBJ databases">
        <title>Whole genome sequencing of Streptomyces racemochromogenes, to identify antimicrobial biosynthetic gene clusters.</title>
        <authorList>
            <person name="Suryawanshi P."/>
            <person name="Krishnaraj P.U."/>
            <person name="Arun Y.P."/>
            <person name="Suryawanshi M.P."/>
            <person name="Rakshit O."/>
        </authorList>
    </citation>
    <scope>NUCLEOTIDE SEQUENCE [LARGE SCALE GENOMIC DNA]</scope>
    <source>
        <strain evidence="1 2">AUDT626</strain>
    </source>
</reference>
<dbReference type="RefSeq" id="WP_395508559.1">
    <property type="nucleotide sequence ID" value="NZ_JBBDHD010000009.1"/>
</dbReference>
<keyword evidence="2" id="KW-1185">Reference proteome</keyword>
<organism evidence="1 2">
    <name type="scientific">Streptomyces racemochromogenes</name>
    <dbReference type="NCBI Taxonomy" id="67353"/>
    <lineage>
        <taxon>Bacteria</taxon>
        <taxon>Bacillati</taxon>
        <taxon>Actinomycetota</taxon>
        <taxon>Actinomycetes</taxon>
        <taxon>Kitasatosporales</taxon>
        <taxon>Streptomycetaceae</taxon>
        <taxon>Streptomyces</taxon>
    </lineage>
</organism>
<comment type="caution">
    <text evidence="1">The sequence shown here is derived from an EMBL/GenBank/DDBJ whole genome shotgun (WGS) entry which is preliminary data.</text>
</comment>